<feature type="non-terminal residue" evidence="2">
    <location>
        <position position="91"/>
    </location>
</feature>
<comment type="caution">
    <text evidence="2">The sequence shown here is derived from an EMBL/GenBank/DDBJ whole genome shotgun (WGS) entry which is preliminary data.</text>
</comment>
<dbReference type="AlphaFoldDB" id="A0AAD2H803"/>
<keyword evidence="3" id="KW-1185">Reference proteome</keyword>
<evidence type="ECO:0000313" key="2">
    <source>
        <dbReference type="EMBL" id="CAK5271664.1"/>
    </source>
</evidence>
<dbReference type="EMBL" id="CAVNYO010000174">
    <property type="protein sequence ID" value="CAK5271664.1"/>
    <property type="molecule type" value="Genomic_DNA"/>
</dbReference>
<feature type="non-terminal residue" evidence="2">
    <location>
        <position position="1"/>
    </location>
</feature>
<feature type="chain" id="PRO_5041898213" evidence="1">
    <location>
        <begin position="20"/>
        <end position="91"/>
    </location>
</feature>
<sequence>RHGALTLLSRLSLSASAYGHGVHSLPQAEGKSEFDLFHCIQFKPTPSMIFRIPVPEKRRSANDAVQAMHTAGIVLRVPARARIHSARQRIT</sequence>
<feature type="signal peptide" evidence="1">
    <location>
        <begin position="1"/>
        <end position="19"/>
    </location>
</feature>
<protein>
    <submittedName>
        <fullName evidence="2">Uncharacterized protein</fullName>
    </submittedName>
</protein>
<dbReference type="Proteomes" id="UP001295794">
    <property type="component" value="Unassembled WGS sequence"/>
</dbReference>
<accession>A0AAD2H803</accession>
<organism evidence="2 3">
    <name type="scientific">Mycena citricolor</name>
    <dbReference type="NCBI Taxonomy" id="2018698"/>
    <lineage>
        <taxon>Eukaryota</taxon>
        <taxon>Fungi</taxon>
        <taxon>Dikarya</taxon>
        <taxon>Basidiomycota</taxon>
        <taxon>Agaricomycotina</taxon>
        <taxon>Agaricomycetes</taxon>
        <taxon>Agaricomycetidae</taxon>
        <taxon>Agaricales</taxon>
        <taxon>Marasmiineae</taxon>
        <taxon>Mycenaceae</taxon>
        <taxon>Mycena</taxon>
    </lineage>
</organism>
<name>A0AAD2H803_9AGAR</name>
<proteinExistence type="predicted"/>
<reference evidence="2" key="1">
    <citation type="submission" date="2023-11" db="EMBL/GenBank/DDBJ databases">
        <authorList>
            <person name="De Vega J J."/>
            <person name="De Vega J J."/>
        </authorList>
    </citation>
    <scope>NUCLEOTIDE SEQUENCE</scope>
</reference>
<gene>
    <name evidence="2" type="ORF">MYCIT1_LOCUS16879</name>
</gene>
<evidence type="ECO:0000313" key="3">
    <source>
        <dbReference type="Proteomes" id="UP001295794"/>
    </source>
</evidence>
<keyword evidence="1" id="KW-0732">Signal</keyword>
<evidence type="ECO:0000256" key="1">
    <source>
        <dbReference type="SAM" id="SignalP"/>
    </source>
</evidence>